<dbReference type="Proteomes" id="UP000054477">
    <property type="component" value="Unassembled WGS sequence"/>
</dbReference>
<dbReference type="GO" id="GO:0020037">
    <property type="term" value="F:heme binding"/>
    <property type="evidence" value="ECO:0007669"/>
    <property type="project" value="InterPro"/>
</dbReference>
<dbReference type="EMBL" id="KN838707">
    <property type="protein sequence ID" value="KIJ96920.1"/>
    <property type="molecule type" value="Genomic_DNA"/>
</dbReference>
<dbReference type="PANTHER" id="PTHR46300:SF7">
    <property type="entry name" value="P450, PUTATIVE (EUROFUNG)-RELATED"/>
    <property type="match status" value="1"/>
</dbReference>
<dbReference type="InterPro" id="IPR001128">
    <property type="entry name" value="Cyt_P450"/>
</dbReference>
<protein>
    <recommendedName>
        <fullName evidence="13">Cytochrome P450</fullName>
    </recommendedName>
</protein>
<evidence type="ECO:0000256" key="2">
    <source>
        <dbReference type="ARBA" id="ARBA00005179"/>
    </source>
</evidence>
<keyword evidence="12" id="KW-1185">Reference proteome</keyword>
<evidence type="ECO:0000256" key="10">
    <source>
        <dbReference type="RuleBase" id="RU000461"/>
    </source>
</evidence>
<keyword evidence="6 10" id="KW-0560">Oxidoreductase</keyword>
<accession>A0A0C9WWE6</accession>
<dbReference type="STRING" id="1095629.A0A0C9WWE6"/>
<dbReference type="SUPFAM" id="SSF48264">
    <property type="entry name" value="Cytochrome P450"/>
    <property type="match status" value="1"/>
</dbReference>
<evidence type="ECO:0000256" key="6">
    <source>
        <dbReference type="ARBA" id="ARBA00023002"/>
    </source>
</evidence>
<keyword evidence="8 10" id="KW-0503">Monooxygenase</keyword>
<feature type="binding site" description="axial binding residue" evidence="9">
    <location>
        <position position="451"/>
    </location>
    <ligand>
        <name>heme</name>
        <dbReference type="ChEBI" id="CHEBI:30413"/>
    </ligand>
    <ligandPart>
        <name>Fe</name>
        <dbReference type="ChEBI" id="CHEBI:18248"/>
    </ligandPart>
</feature>
<evidence type="ECO:0000256" key="7">
    <source>
        <dbReference type="ARBA" id="ARBA00023004"/>
    </source>
</evidence>
<comment type="cofactor">
    <cofactor evidence="1 9">
        <name>heme</name>
        <dbReference type="ChEBI" id="CHEBI:30413"/>
    </cofactor>
</comment>
<sequence length="520" mass="58628">MDLTTSQLYLLAGVTLLGLWATSARKSRSNPNRLPLPPGPKGYPVVGNLFEIPREKVWLLYDRWFQSYGDMVYYEVLGQSFLILGSLKRTNDLFEKRSSNYSSRIHKLPMLLDLMETGRSFAFMPYGATWRRHRKAFHEHFHPNIVSKYQPIQAEAAKTFLRRLLASPDDFMDHIRHYFAGSIMEICYGIAVLEHNDPHISIVKEAMEGIAEAGVPGAFWVDLLPVLKYVPGWFPGAGFKRKAARWRASISEMMERPYRRVKREWEAGNARPSILQSMISKLPDESDPKRADAEEMAKAVTGAASGGGSDTTIAVLQAFFLAMAMHPDVQRKAQAEIDAVVGQDRLPNFSDQAKLPYVNAIVKETLRWHPIFPRGVPHMSMEDDEYDGYFIPKGTLVIGNVWTLMHDPNAFVDPLKYEPERYLNLKNANERLDDTVRSPGAAAFGFGRRVCPGRYLADTSLYVAVSNVLAVYNIKPPTDDEGNEVKLREEVTNGVLSYIVPFKCVIEPRSSVALALIQGV</sequence>
<organism evidence="11 12">
    <name type="scientific">Laccaria amethystina LaAM-08-1</name>
    <dbReference type="NCBI Taxonomy" id="1095629"/>
    <lineage>
        <taxon>Eukaryota</taxon>
        <taxon>Fungi</taxon>
        <taxon>Dikarya</taxon>
        <taxon>Basidiomycota</taxon>
        <taxon>Agaricomycotina</taxon>
        <taxon>Agaricomycetes</taxon>
        <taxon>Agaricomycetidae</taxon>
        <taxon>Agaricales</taxon>
        <taxon>Agaricineae</taxon>
        <taxon>Hydnangiaceae</taxon>
        <taxon>Laccaria</taxon>
    </lineage>
</organism>
<dbReference type="Gene3D" id="1.10.630.10">
    <property type="entry name" value="Cytochrome P450"/>
    <property type="match status" value="1"/>
</dbReference>
<dbReference type="GO" id="GO:0016705">
    <property type="term" value="F:oxidoreductase activity, acting on paired donors, with incorporation or reduction of molecular oxygen"/>
    <property type="evidence" value="ECO:0007669"/>
    <property type="project" value="InterPro"/>
</dbReference>
<dbReference type="InterPro" id="IPR050364">
    <property type="entry name" value="Cytochrome_P450_fung"/>
</dbReference>
<name>A0A0C9WWE6_9AGAR</name>
<dbReference type="PROSITE" id="PS00086">
    <property type="entry name" value="CYTOCHROME_P450"/>
    <property type="match status" value="1"/>
</dbReference>
<dbReference type="OrthoDB" id="2789670at2759"/>
<dbReference type="GO" id="GO:0004497">
    <property type="term" value="F:monooxygenase activity"/>
    <property type="evidence" value="ECO:0007669"/>
    <property type="project" value="UniProtKB-KW"/>
</dbReference>
<dbReference type="CDD" id="cd11065">
    <property type="entry name" value="CYP64-like"/>
    <property type="match status" value="1"/>
</dbReference>
<comment type="pathway">
    <text evidence="2">Secondary metabolite biosynthesis.</text>
</comment>
<keyword evidence="4 9" id="KW-0349">Heme</keyword>
<evidence type="ECO:0000256" key="9">
    <source>
        <dbReference type="PIRSR" id="PIRSR602401-1"/>
    </source>
</evidence>
<proteinExistence type="inferred from homology"/>
<evidence type="ECO:0000313" key="11">
    <source>
        <dbReference type="EMBL" id="KIJ96920.1"/>
    </source>
</evidence>
<evidence type="ECO:0000313" key="12">
    <source>
        <dbReference type="Proteomes" id="UP000054477"/>
    </source>
</evidence>
<keyword evidence="5 9" id="KW-0479">Metal-binding</keyword>
<evidence type="ECO:0000256" key="1">
    <source>
        <dbReference type="ARBA" id="ARBA00001971"/>
    </source>
</evidence>
<reference evidence="11 12" key="1">
    <citation type="submission" date="2014-04" db="EMBL/GenBank/DDBJ databases">
        <authorList>
            <consortium name="DOE Joint Genome Institute"/>
            <person name="Kuo A."/>
            <person name="Kohler A."/>
            <person name="Nagy L.G."/>
            <person name="Floudas D."/>
            <person name="Copeland A."/>
            <person name="Barry K.W."/>
            <person name="Cichocki N."/>
            <person name="Veneault-Fourrey C."/>
            <person name="LaButti K."/>
            <person name="Lindquist E.A."/>
            <person name="Lipzen A."/>
            <person name="Lundell T."/>
            <person name="Morin E."/>
            <person name="Murat C."/>
            <person name="Sun H."/>
            <person name="Tunlid A."/>
            <person name="Henrissat B."/>
            <person name="Grigoriev I.V."/>
            <person name="Hibbett D.S."/>
            <person name="Martin F."/>
            <person name="Nordberg H.P."/>
            <person name="Cantor M.N."/>
            <person name="Hua S.X."/>
        </authorList>
    </citation>
    <scope>NUCLEOTIDE SEQUENCE [LARGE SCALE GENOMIC DNA]</scope>
    <source>
        <strain evidence="11 12">LaAM-08-1</strain>
    </source>
</reference>
<gene>
    <name evidence="11" type="ORF">K443DRAFT_681933</name>
</gene>
<keyword evidence="7 9" id="KW-0408">Iron</keyword>
<dbReference type="AlphaFoldDB" id="A0A0C9WWE6"/>
<dbReference type="GO" id="GO:0005506">
    <property type="term" value="F:iron ion binding"/>
    <property type="evidence" value="ECO:0007669"/>
    <property type="project" value="InterPro"/>
</dbReference>
<evidence type="ECO:0000256" key="5">
    <source>
        <dbReference type="ARBA" id="ARBA00022723"/>
    </source>
</evidence>
<evidence type="ECO:0008006" key="13">
    <source>
        <dbReference type="Google" id="ProtNLM"/>
    </source>
</evidence>
<dbReference type="PRINTS" id="PR00463">
    <property type="entry name" value="EP450I"/>
</dbReference>
<evidence type="ECO:0000256" key="8">
    <source>
        <dbReference type="ARBA" id="ARBA00023033"/>
    </source>
</evidence>
<dbReference type="PRINTS" id="PR00385">
    <property type="entry name" value="P450"/>
</dbReference>
<reference evidence="12" key="2">
    <citation type="submission" date="2015-01" db="EMBL/GenBank/DDBJ databases">
        <title>Evolutionary Origins and Diversification of the Mycorrhizal Mutualists.</title>
        <authorList>
            <consortium name="DOE Joint Genome Institute"/>
            <consortium name="Mycorrhizal Genomics Consortium"/>
            <person name="Kohler A."/>
            <person name="Kuo A."/>
            <person name="Nagy L.G."/>
            <person name="Floudas D."/>
            <person name="Copeland A."/>
            <person name="Barry K.W."/>
            <person name="Cichocki N."/>
            <person name="Veneault-Fourrey C."/>
            <person name="LaButti K."/>
            <person name="Lindquist E.A."/>
            <person name="Lipzen A."/>
            <person name="Lundell T."/>
            <person name="Morin E."/>
            <person name="Murat C."/>
            <person name="Riley R."/>
            <person name="Ohm R."/>
            <person name="Sun H."/>
            <person name="Tunlid A."/>
            <person name="Henrissat B."/>
            <person name="Grigoriev I.V."/>
            <person name="Hibbett D.S."/>
            <person name="Martin F."/>
        </authorList>
    </citation>
    <scope>NUCLEOTIDE SEQUENCE [LARGE SCALE GENOMIC DNA]</scope>
    <source>
        <strain evidence="12">LaAM-08-1</strain>
    </source>
</reference>
<dbReference type="Pfam" id="PF00067">
    <property type="entry name" value="p450"/>
    <property type="match status" value="1"/>
</dbReference>
<comment type="similarity">
    <text evidence="3 10">Belongs to the cytochrome P450 family.</text>
</comment>
<evidence type="ECO:0000256" key="3">
    <source>
        <dbReference type="ARBA" id="ARBA00010617"/>
    </source>
</evidence>
<dbReference type="PANTHER" id="PTHR46300">
    <property type="entry name" value="P450, PUTATIVE (EUROFUNG)-RELATED-RELATED"/>
    <property type="match status" value="1"/>
</dbReference>
<dbReference type="InterPro" id="IPR017972">
    <property type="entry name" value="Cyt_P450_CS"/>
</dbReference>
<dbReference type="HOGENOM" id="CLU_001570_2_3_1"/>
<dbReference type="InterPro" id="IPR002401">
    <property type="entry name" value="Cyt_P450_E_grp-I"/>
</dbReference>
<evidence type="ECO:0000256" key="4">
    <source>
        <dbReference type="ARBA" id="ARBA00022617"/>
    </source>
</evidence>
<dbReference type="InterPro" id="IPR036396">
    <property type="entry name" value="Cyt_P450_sf"/>
</dbReference>